<evidence type="ECO:0000313" key="1">
    <source>
        <dbReference type="EMBL" id="GFO06408.1"/>
    </source>
</evidence>
<keyword evidence="2" id="KW-1185">Reference proteome</keyword>
<sequence length="160" mass="17143">MNLAGFAVLGIVNSALAVRYLGKIQRTFLFSLPAEATARLELGCRPALTITYISGSLEALASSTFQTMTLQIAPGMCNAVLSTQIGKRRSLVLFGPPSAAQFVTTGRAFLIANKIILSFHYGRCPLPPEQDLCLLLNLLSRLLTTLSLSFLHSLSSPTGD</sequence>
<protein>
    <submittedName>
        <fullName evidence="1">Uncharacterized protein</fullName>
    </submittedName>
</protein>
<proteinExistence type="predicted"/>
<dbReference type="Proteomes" id="UP000735302">
    <property type="component" value="Unassembled WGS sequence"/>
</dbReference>
<dbReference type="AlphaFoldDB" id="A0AAV4AHX7"/>
<dbReference type="EMBL" id="BLXT01003772">
    <property type="protein sequence ID" value="GFO06408.1"/>
    <property type="molecule type" value="Genomic_DNA"/>
</dbReference>
<reference evidence="1 2" key="1">
    <citation type="journal article" date="2021" name="Elife">
        <title>Chloroplast acquisition without the gene transfer in kleptoplastic sea slugs, Plakobranchus ocellatus.</title>
        <authorList>
            <person name="Maeda T."/>
            <person name="Takahashi S."/>
            <person name="Yoshida T."/>
            <person name="Shimamura S."/>
            <person name="Takaki Y."/>
            <person name="Nagai Y."/>
            <person name="Toyoda A."/>
            <person name="Suzuki Y."/>
            <person name="Arimoto A."/>
            <person name="Ishii H."/>
            <person name="Satoh N."/>
            <person name="Nishiyama T."/>
            <person name="Hasebe M."/>
            <person name="Maruyama T."/>
            <person name="Minagawa J."/>
            <person name="Obokata J."/>
            <person name="Shigenobu S."/>
        </authorList>
    </citation>
    <scope>NUCLEOTIDE SEQUENCE [LARGE SCALE GENOMIC DNA]</scope>
</reference>
<accession>A0AAV4AHX7</accession>
<gene>
    <name evidence="1" type="ORF">PoB_003291300</name>
</gene>
<name>A0AAV4AHX7_9GAST</name>
<organism evidence="1 2">
    <name type="scientific">Plakobranchus ocellatus</name>
    <dbReference type="NCBI Taxonomy" id="259542"/>
    <lineage>
        <taxon>Eukaryota</taxon>
        <taxon>Metazoa</taxon>
        <taxon>Spiralia</taxon>
        <taxon>Lophotrochozoa</taxon>
        <taxon>Mollusca</taxon>
        <taxon>Gastropoda</taxon>
        <taxon>Heterobranchia</taxon>
        <taxon>Euthyneura</taxon>
        <taxon>Panpulmonata</taxon>
        <taxon>Sacoglossa</taxon>
        <taxon>Placobranchoidea</taxon>
        <taxon>Plakobranchidae</taxon>
        <taxon>Plakobranchus</taxon>
    </lineage>
</organism>
<evidence type="ECO:0000313" key="2">
    <source>
        <dbReference type="Proteomes" id="UP000735302"/>
    </source>
</evidence>
<comment type="caution">
    <text evidence="1">The sequence shown here is derived from an EMBL/GenBank/DDBJ whole genome shotgun (WGS) entry which is preliminary data.</text>
</comment>